<evidence type="ECO:0000256" key="3">
    <source>
        <dbReference type="ARBA" id="ARBA00023186"/>
    </source>
</evidence>
<reference evidence="8 9" key="1">
    <citation type="submission" date="2024-10" db="EMBL/GenBank/DDBJ databases">
        <title>Updated reference genomes for cyclostephanoid diatoms.</title>
        <authorList>
            <person name="Roberts W.R."/>
            <person name="Alverson A.J."/>
        </authorList>
    </citation>
    <scope>NUCLEOTIDE SEQUENCE [LARGE SCALE GENOMIC DNA]</scope>
    <source>
        <strain evidence="8 9">AJA276-08</strain>
    </source>
</reference>
<dbReference type="InterPro" id="IPR036627">
    <property type="entry name" value="CobW-likC_sf"/>
</dbReference>
<feature type="compositionally biased region" description="Basic and acidic residues" evidence="6">
    <location>
        <begin position="376"/>
        <end position="387"/>
    </location>
</feature>
<evidence type="ECO:0000256" key="4">
    <source>
        <dbReference type="ARBA" id="ARBA00034320"/>
    </source>
</evidence>
<dbReference type="InterPro" id="IPR027417">
    <property type="entry name" value="P-loop_NTPase"/>
</dbReference>
<evidence type="ECO:0000256" key="2">
    <source>
        <dbReference type="ARBA" id="ARBA00022801"/>
    </source>
</evidence>
<evidence type="ECO:0000313" key="9">
    <source>
        <dbReference type="Proteomes" id="UP001530315"/>
    </source>
</evidence>
<dbReference type="PANTHER" id="PTHR43603">
    <property type="entry name" value="COBW DOMAIN-CONTAINING PROTEIN DDB_G0274527"/>
    <property type="match status" value="1"/>
</dbReference>
<name>A0ABD3NW51_9STRA</name>
<organism evidence="8 9">
    <name type="scientific">Stephanodiscus triporus</name>
    <dbReference type="NCBI Taxonomy" id="2934178"/>
    <lineage>
        <taxon>Eukaryota</taxon>
        <taxon>Sar</taxon>
        <taxon>Stramenopiles</taxon>
        <taxon>Ochrophyta</taxon>
        <taxon>Bacillariophyta</taxon>
        <taxon>Coscinodiscophyceae</taxon>
        <taxon>Thalassiosirophycidae</taxon>
        <taxon>Stephanodiscales</taxon>
        <taxon>Stephanodiscaceae</taxon>
        <taxon>Stephanodiscus</taxon>
    </lineage>
</organism>
<gene>
    <name evidence="8" type="ORF">ACHAW5_005420</name>
</gene>
<dbReference type="CDD" id="cd03112">
    <property type="entry name" value="CobW-like"/>
    <property type="match status" value="1"/>
</dbReference>
<keyword evidence="3" id="KW-0143">Chaperone</keyword>
<comment type="catalytic activity">
    <reaction evidence="5">
        <text>GTP + H2O = GDP + phosphate + H(+)</text>
        <dbReference type="Rhea" id="RHEA:19669"/>
        <dbReference type="ChEBI" id="CHEBI:15377"/>
        <dbReference type="ChEBI" id="CHEBI:15378"/>
        <dbReference type="ChEBI" id="CHEBI:37565"/>
        <dbReference type="ChEBI" id="CHEBI:43474"/>
        <dbReference type="ChEBI" id="CHEBI:58189"/>
    </reaction>
    <physiologicalReaction direction="left-to-right" evidence="5">
        <dbReference type="Rhea" id="RHEA:19670"/>
    </physiologicalReaction>
</comment>
<dbReference type="EMBL" id="JALLAZ020001155">
    <property type="protein sequence ID" value="KAL3779587.1"/>
    <property type="molecule type" value="Genomic_DNA"/>
</dbReference>
<dbReference type="SUPFAM" id="SSF52540">
    <property type="entry name" value="P-loop containing nucleoside triphosphate hydrolases"/>
    <property type="match status" value="1"/>
</dbReference>
<dbReference type="GO" id="GO:0016787">
    <property type="term" value="F:hydrolase activity"/>
    <property type="evidence" value="ECO:0007669"/>
    <property type="project" value="UniProtKB-KW"/>
</dbReference>
<evidence type="ECO:0000259" key="7">
    <source>
        <dbReference type="SMART" id="SM00833"/>
    </source>
</evidence>
<evidence type="ECO:0000313" key="8">
    <source>
        <dbReference type="EMBL" id="KAL3779587.1"/>
    </source>
</evidence>
<sequence>MLLNLVQLARGFTCAAHNPFINSRARQLLTITDGFSPAISSLRYDTNTQFRPRGHLFSSTTYESSPVPITVLSGFLGSGKTTLLQNMLTNNEGLKIAVIVNDVASVNIDSKLVRGRTAARGTDTEGDELQAYTDDTNVSMALPAGIVQLQNGCACCSISGELLTSVSELMTLSDMRQDDEKFDHIVIEMSGVAEPRSVRNIFQEAMMYDMPLMERVSLDTLVTVIDCSTYRDYLQSSRLANVLESPELFYSNEEDRKKAEEDDGWMEGMSSNLVRTLAAMDEGGFEGGVCDLLVEQTEVADVLVLNKIDIGELESTKQVVAALNPRAKIIATSFGKINQLNEILQYSKGEGVAMGGIVDDHKDYVAAAEAQKCSDPECTDPMHAHDHSHSHHHSHDDDPFDGQSNDATHCADPDCTDASHSHSHGHSSEAVAHAGIGTYVYHARRPFHPSRLLSILQKLPVVRGVPTGESSDNDDMDIRTKKTFQQVLRSKGFCWTADSNIKALYWSHAGCSFEMQCLGRWWATLPKELWPEDAKDSILDDFDSMDHDEAASIPTSSTVGDRRQEIVFIGPGIGFADSQAILKRSLDSCLLNDNEWDTFRSLRGDEASLACFANRLEMRMMTY</sequence>
<feature type="domain" description="CobW C-terminal" evidence="7">
    <location>
        <begin position="436"/>
        <end position="590"/>
    </location>
</feature>
<dbReference type="Pfam" id="PF07683">
    <property type="entry name" value="CobW_C"/>
    <property type="match status" value="1"/>
</dbReference>
<feature type="region of interest" description="Disordered" evidence="6">
    <location>
        <begin position="376"/>
        <end position="427"/>
    </location>
</feature>
<keyword evidence="1" id="KW-0547">Nucleotide-binding</keyword>
<proteinExistence type="inferred from homology"/>
<dbReference type="SUPFAM" id="SSF90002">
    <property type="entry name" value="Hypothetical protein YjiA, C-terminal domain"/>
    <property type="match status" value="1"/>
</dbReference>
<dbReference type="AlphaFoldDB" id="A0ABD3NW51"/>
<dbReference type="GO" id="GO:0000166">
    <property type="term" value="F:nucleotide binding"/>
    <property type="evidence" value="ECO:0007669"/>
    <property type="project" value="UniProtKB-KW"/>
</dbReference>
<dbReference type="Gene3D" id="3.30.1220.10">
    <property type="entry name" value="CobW-like, C-terminal domain"/>
    <property type="match status" value="1"/>
</dbReference>
<dbReference type="Pfam" id="PF02492">
    <property type="entry name" value="cobW"/>
    <property type="match status" value="1"/>
</dbReference>
<dbReference type="PANTHER" id="PTHR43603:SF1">
    <property type="entry name" value="ZINC-REGULATED GTPASE METALLOPROTEIN ACTIVATOR 1"/>
    <property type="match status" value="1"/>
</dbReference>
<accession>A0ABD3NW51</accession>
<dbReference type="InterPro" id="IPR003495">
    <property type="entry name" value="CobW/HypB/UreG_nucleotide-bd"/>
</dbReference>
<dbReference type="Gene3D" id="3.40.50.300">
    <property type="entry name" value="P-loop containing nucleotide triphosphate hydrolases"/>
    <property type="match status" value="1"/>
</dbReference>
<keyword evidence="2" id="KW-0378">Hydrolase</keyword>
<evidence type="ECO:0000256" key="6">
    <source>
        <dbReference type="SAM" id="MobiDB-lite"/>
    </source>
</evidence>
<feature type="compositionally biased region" description="Basic and acidic residues" evidence="6">
    <location>
        <begin position="409"/>
        <end position="420"/>
    </location>
</feature>
<dbReference type="Proteomes" id="UP001530315">
    <property type="component" value="Unassembled WGS sequence"/>
</dbReference>
<evidence type="ECO:0000256" key="1">
    <source>
        <dbReference type="ARBA" id="ARBA00022741"/>
    </source>
</evidence>
<keyword evidence="9" id="KW-1185">Reference proteome</keyword>
<dbReference type="InterPro" id="IPR051927">
    <property type="entry name" value="Zn_Chap_cDPG_Synth"/>
</dbReference>
<protein>
    <recommendedName>
        <fullName evidence="7">CobW C-terminal domain-containing protein</fullName>
    </recommendedName>
</protein>
<comment type="caution">
    <text evidence="8">The sequence shown here is derived from an EMBL/GenBank/DDBJ whole genome shotgun (WGS) entry which is preliminary data.</text>
</comment>
<dbReference type="SMART" id="SM00833">
    <property type="entry name" value="CobW_C"/>
    <property type="match status" value="1"/>
</dbReference>
<dbReference type="InterPro" id="IPR011629">
    <property type="entry name" value="CobW-like_C"/>
</dbReference>
<evidence type="ECO:0000256" key="5">
    <source>
        <dbReference type="ARBA" id="ARBA00049117"/>
    </source>
</evidence>
<comment type="similarity">
    <text evidence="4">Belongs to the SIMIBI class G3E GTPase family. ZNG1 subfamily.</text>
</comment>